<accession>Q5D8Q4</accession>
<protein>
    <submittedName>
        <fullName evidence="2">SJCHGC04596 protein</fullName>
    </submittedName>
</protein>
<feature type="compositionally biased region" description="Polar residues" evidence="1">
    <location>
        <begin position="79"/>
        <end position="89"/>
    </location>
</feature>
<evidence type="ECO:0000313" key="2">
    <source>
        <dbReference type="EMBL" id="AAW27802.1"/>
    </source>
</evidence>
<reference evidence="2" key="2">
    <citation type="journal article" date="2006" name="PLoS Pathog.">
        <title>New perspectives on host-parasite interplay by comparative transcriptomic and proteomic analyses of Schistosoma japonicum.</title>
        <authorList>
            <person name="Liu F."/>
            <person name="Lu J."/>
            <person name="Hu W."/>
            <person name="Wang S.Y."/>
            <person name="Cui S.J."/>
            <person name="Chi M."/>
            <person name="Yan Q."/>
            <person name="Wang X.R."/>
            <person name="Song H.D."/>
            <person name="Xu X.N."/>
            <person name="Wang J.J."/>
            <person name="Zhang X.L."/>
            <person name="Zhang X."/>
            <person name="Wang Z.Q."/>
            <person name="Xue C.L."/>
            <person name="Brindley P.J."/>
            <person name="McManus D.P."/>
            <person name="Yang P.Y."/>
            <person name="Feng Z."/>
            <person name="Chen Z."/>
            <person name="Han Z.G."/>
        </authorList>
    </citation>
    <scope>NUCLEOTIDE SEQUENCE</scope>
</reference>
<proteinExistence type="evidence at transcript level"/>
<feature type="region of interest" description="Disordered" evidence="1">
    <location>
        <begin position="71"/>
        <end position="137"/>
    </location>
</feature>
<sequence>MCRGFSTHEDIRHFPRILKQAGHRNPYSHKHMFYNFVYILWGPQMPSLLRGWRKVSEDAWPVGAKDVYSSNGHFHDSTDNQSNVSSVISKHNPPVPLPIDTFQSRNALGNSRPVDQSPYPSESLETPIIHQDESSTI</sequence>
<dbReference type="AlphaFoldDB" id="Q5D8Q4"/>
<reference evidence="2" key="1">
    <citation type="submission" date="2004-11" db="EMBL/GenBank/DDBJ databases">
        <title>The full-length cDNA sequences of Schistosoma japonicum genes.</title>
        <authorList>
            <person name="Han Z."/>
        </authorList>
    </citation>
    <scope>NUCLEOTIDE SEQUENCE</scope>
</reference>
<evidence type="ECO:0000256" key="1">
    <source>
        <dbReference type="SAM" id="MobiDB-lite"/>
    </source>
</evidence>
<organism evidence="2">
    <name type="scientific">Schistosoma japonicum</name>
    <name type="common">Blood fluke</name>
    <dbReference type="NCBI Taxonomy" id="6182"/>
    <lineage>
        <taxon>Eukaryota</taxon>
        <taxon>Metazoa</taxon>
        <taxon>Spiralia</taxon>
        <taxon>Lophotrochozoa</taxon>
        <taxon>Platyhelminthes</taxon>
        <taxon>Trematoda</taxon>
        <taxon>Digenea</taxon>
        <taxon>Strigeidida</taxon>
        <taxon>Schistosomatoidea</taxon>
        <taxon>Schistosomatidae</taxon>
        <taxon>Schistosoma</taxon>
    </lineage>
</organism>
<dbReference type="EMBL" id="AY816070">
    <property type="protein sequence ID" value="AAW27802.1"/>
    <property type="molecule type" value="mRNA"/>
</dbReference>
<name>Q5D8Q4_SCHJA</name>